<dbReference type="NCBIfam" id="TIGR03514">
    <property type="entry name" value="GldB_lipo"/>
    <property type="match status" value="1"/>
</dbReference>
<dbReference type="Pfam" id="PF25594">
    <property type="entry name" value="GldB_lipo"/>
    <property type="match status" value="1"/>
</dbReference>
<protein>
    <submittedName>
        <fullName evidence="1">Gliding motility-associated lipoprotein GldB</fullName>
    </submittedName>
    <submittedName>
        <fullName evidence="2">Protein involved in gliding motility GldB</fullName>
    </submittedName>
</protein>
<reference evidence="2 3" key="1">
    <citation type="submission" date="2016-10" db="EMBL/GenBank/DDBJ databases">
        <authorList>
            <person name="de Groot N.N."/>
        </authorList>
    </citation>
    <scope>NUCLEOTIDE SEQUENCE [LARGE SCALE GENOMIC DNA]</scope>
    <source>
        <strain evidence="2 3">MAR_2009_71</strain>
    </source>
</reference>
<reference evidence="1 4" key="2">
    <citation type="submission" date="2016-10" db="EMBL/GenBank/DDBJ databases">
        <authorList>
            <person name="Varghese N."/>
            <person name="Submissions S."/>
        </authorList>
    </citation>
    <scope>NUCLEOTIDE SEQUENCE [LARGE SCALE GENOMIC DNA]</scope>
    <source>
        <strain evidence="1 4">MAR_2009_60</strain>
    </source>
</reference>
<evidence type="ECO:0000313" key="2">
    <source>
        <dbReference type="EMBL" id="SEB45444.1"/>
    </source>
</evidence>
<keyword evidence="4" id="KW-1185">Reference proteome</keyword>
<dbReference type="EMBL" id="LT629754">
    <property type="protein sequence ID" value="SDR87497.1"/>
    <property type="molecule type" value="Genomic_DNA"/>
</dbReference>
<evidence type="ECO:0000313" key="1">
    <source>
        <dbReference type="EMBL" id="SDR87497.1"/>
    </source>
</evidence>
<organism evidence="2 3">
    <name type="scientific">Maribacter dokdonensis</name>
    <dbReference type="NCBI Taxonomy" id="320912"/>
    <lineage>
        <taxon>Bacteria</taxon>
        <taxon>Pseudomonadati</taxon>
        <taxon>Bacteroidota</taxon>
        <taxon>Flavobacteriia</taxon>
        <taxon>Flavobacteriales</taxon>
        <taxon>Flavobacteriaceae</taxon>
        <taxon>Maribacter</taxon>
    </lineage>
</organism>
<dbReference type="EMBL" id="FNTB01000001">
    <property type="protein sequence ID" value="SEB45444.1"/>
    <property type="molecule type" value="Genomic_DNA"/>
</dbReference>
<gene>
    <name evidence="2" type="ORF">SAMN05192540_0364</name>
    <name evidence="1" type="ORF">SAMN05192545_0333</name>
</gene>
<evidence type="ECO:0000313" key="3">
    <source>
        <dbReference type="Proteomes" id="UP000183038"/>
    </source>
</evidence>
<dbReference type="PROSITE" id="PS51257">
    <property type="entry name" value="PROKAR_LIPOPROTEIN"/>
    <property type="match status" value="1"/>
</dbReference>
<dbReference type="InterPro" id="IPR019853">
    <property type="entry name" value="GldB-like"/>
</dbReference>
<dbReference type="Proteomes" id="UP000199574">
    <property type="component" value="Chromosome I"/>
</dbReference>
<dbReference type="AlphaFoldDB" id="A0A1H4JGK7"/>
<sequence>MNTVNNKMYCKILAKVKPIFILLSVFVILSSCNDSDKVAKEIAAVPMDLKIARFDREFASSGEEGLPGLRKMYPYLFPAPDSVWIAKMNDSLQIELFQEVGNAFRSFEDEEEGLVQLFKHIKYYFPEYTVPKVITVTNDVDYNNRIILTDSLLFISLDNYLGPEHKYYGGFQRYIAHTLDRNYLVSDVASSFAKQVVPRPRERTFLARMIYFGKELYLKDVLMPNVDDRKKIGYSQEDLDWAFANEEPMWRNFIENEYLYSTDNKLNQRFLEPAPFSKFGLELDNESPGKLGRFVGWQIVRAFMENNDVDVKQLMTMPAEEIFKKSNYKPRN</sequence>
<proteinExistence type="predicted"/>
<keyword evidence="1" id="KW-0449">Lipoprotein</keyword>
<evidence type="ECO:0000313" key="4">
    <source>
        <dbReference type="Proteomes" id="UP000199574"/>
    </source>
</evidence>
<dbReference type="Proteomes" id="UP000183038">
    <property type="component" value="Unassembled WGS sequence"/>
</dbReference>
<accession>A0A1H4JGK7</accession>
<name>A0A1H4JGK7_9FLAO</name>